<evidence type="ECO:0000256" key="1">
    <source>
        <dbReference type="SAM" id="MobiDB-lite"/>
    </source>
</evidence>
<dbReference type="AlphaFoldDB" id="A0A9Q9HK93"/>
<evidence type="ECO:0000313" key="2">
    <source>
        <dbReference type="EMBL" id="UWQ53697.1"/>
    </source>
</evidence>
<sequence>MPQTDPFASHRRGLESPAATHFEIVPQDDTDLPVRPRVLRVVSAGDLAVRDAAGTVIIYPVAAGETFAFSAAGIEATGTTATVAGWY</sequence>
<reference evidence="2" key="1">
    <citation type="submission" date="2021-08" db="EMBL/GenBank/DDBJ databases">
        <authorList>
            <person name="Nwanade C."/>
            <person name="Wang M."/>
            <person name="Masoudi A."/>
            <person name="Yu Z."/>
            <person name="Liu J."/>
        </authorList>
    </citation>
    <scope>NUCLEOTIDE SEQUENCE</scope>
    <source>
        <strain evidence="2">S122</strain>
    </source>
</reference>
<dbReference type="KEGG" id="lcae:K3721_17215"/>
<organism evidence="2 3">
    <name type="scientific">Leisingera caerulea</name>
    <name type="common">Phaeobacter caeruleus</name>
    <dbReference type="NCBI Taxonomy" id="506591"/>
    <lineage>
        <taxon>Bacteria</taxon>
        <taxon>Pseudomonadati</taxon>
        <taxon>Pseudomonadota</taxon>
        <taxon>Alphaproteobacteria</taxon>
        <taxon>Rhodobacterales</taxon>
        <taxon>Roseobacteraceae</taxon>
        <taxon>Leisingera</taxon>
    </lineage>
</organism>
<dbReference type="RefSeq" id="WP_259971245.1">
    <property type="nucleotide sequence ID" value="NZ_CP081070.1"/>
</dbReference>
<accession>A0A9Q9HK93</accession>
<feature type="region of interest" description="Disordered" evidence="1">
    <location>
        <begin position="1"/>
        <end position="21"/>
    </location>
</feature>
<gene>
    <name evidence="2" type="ORF">K3721_17215</name>
</gene>
<dbReference type="Proteomes" id="UP001058713">
    <property type="component" value="Chromosome"/>
</dbReference>
<protein>
    <submittedName>
        <fullName evidence="2">Uncharacterized protein</fullName>
    </submittedName>
</protein>
<proteinExistence type="predicted"/>
<name>A0A9Q9HK93_LEICA</name>
<dbReference type="EMBL" id="CP081070">
    <property type="protein sequence ID" value="UWQ53697.1"/>
    <property type="molecule type" value="Genomic_DNA"/>
</dbReference>
<evidence type="ECO:0000313" key="3">
    <source>
        <dbReference type="Proteomes" id="UP001058713"/>
    </source>
</evidence>